<dbReference type="SUPFAM" id="SSF49764">
    <property type="entry name" value="HSP20-like chaperones"/>
    <property type="match status" value="1"/>
</dbReference>
<dbReference type="CDD" id="cd06464">
    <property type="entry name" value="ACD_sHsps-like"/>
    <property type="match status" value="1"/>
</dbReference>
<organism evidence="4 5">
    <name type="scientific">Actinokineospora fastidiosa</name>
    <dbReference type="NCBI Taxonomy" id="1816"/>
    <lineage>
        <taxon>Bacteria</taxon>
        <taxon>Bacillati</taxon>
        <taxon>Actinomycetota</taxon>
        <taxon>Actinomycetes</taxon>
        <taxon>Pseudonocardiales</taxon>
        <taxon>Pseudonocardiaceae</taxon>
        <taxon>Actinokineospora</taxon>
    </lineage>
</organism>
<protein>
    <recommendedName>
        <fullName evidence="3">SHSP domain-containing protein</fullName>
    </recommendedName>
</protein>
<gene>
    <name evidence="4" type="ORF">GCM10010171_21660</name>
</gene>
<name>A0A918LBV4_9PSEU</name>
<reference evidence="4" key="2">
    <citation type="submission" date="2020-09" db="EMBL/GenBank/DDBJ databases">
        <authorList>
            <person name="Sun Q."/>
            <person name="Ohkuma M."/>
        </authorList>
    </citation>
    <scope>NUCLEOTIDE SEQUENCE</scope>
    <source>
        <strain evidence="4">JCM 3276</strain>
    </source>
</reference>
<dbReference type="RefSeq" id="WP_189210298.1">
    <property type="nucleotide sequence ID" value="NZ_BMRB01000002.1"/>
</dbReference>
<sequence>MTSLIPRNTAIADLFRVLEEGFPFAGRHVVRVEDYQEDGQYVLRAELPGVDPAQDIDVSVDGNLLTVTAERSDSRHERTHSEFRYGSFGRSVRLPAGADPAGITASYEAGVLEVRVPITEASPARRIAVEVGKP</sequence>
<dbReference type="InterPro" id="IPR031107">
    <property type="entry name" value="Small_HSP"/>
</dbReference>
<evidence type="ECO:0000313" key="4">
    <source>
        <dbReference type="EMBL" id="GGS28323.1"/>
    </source>
</evidence>
<evidence type="ECO:0000256" key="1">
    <source>
        <dbReference type="PROSITE-ProRule" id="PRU00285"/>
    </source>
</evidence>
<comment type="similarity">
    <text evidence="1 2">Belongs to the small heat shock protein (HSP20) family.</text>
</comment>
<reference evidence="4" key="1">
    <citation type="journal article" date="2014" name="Int. J. Syst. Evol. Microbiol.">
        <title>Complete genome sequence of Corynebacterium casei LMG S-19264T (=DSM 44701T), isolated from a smear-ripened cheese.</title>
        <authorList>
            <consortium name="US DOE Joint Genome Institute (JGI-PGF)"/>
            <person name="Walter F."/>
            <person name="Albersmeier A."/>
            <person name="Kalinowski J."/>
            <person name="Ruckert C."/>
        </authorList>
    </citation>
    <scope>NUCLEOTIDE SEQUENCE</scope>
    <source>
        <strain evidence="4">JCM 3276</strain>
    </source>
</reference>
<dbReference type="PANTHER" id="PTHR11527">
    <property type="entry name" value="HEAT-SHOCK PROTEIN 20 FAMILY MEMBER"/>
    <property type="match status" value="1"/>
</dbReference>
<feature type="domain" description="SHSP" evidence="3">
    <location>
        <begin position="23"/>
        <end position="132"/>
    </location>
</feature>
<dbReference type="PROSITE" id="PS01031">
    <property type="entry name" value="SHSP"/>
    <property type="match status" value="1"/>
</dbReference>
<dbReference type="InterPro" id="IPR002068">
    <property type="entry name" value="A-crystallin/Hsp20_dom"/>
</dbReference>
<dbReference type="Pfam" id="PF00011">
    <property type="entry name" value="HSP20"/>
    <property type="match status" value="1"/>
</dbReference>
<dbReference type="EMBL" id="BMRB01000002">
    <property type="protein sequence ID" value="GGS28323.1"/>
    <property type="molecule type" value="Genomic_DNA"/>
</dbReference>
<keyword evidence="5" id="KW-1185">Reference proteome</keyword>
<dbReference type="Gene3D" id="2.60.40.790">
    <property type="match status" value="1"/>
</dbReference>
<proteinExistence type="inferred from homology"/>
<dbReference type="InterPro" id="IPR008978">
    <property type="entry name" value="HSP20-like_chaperone"/>
</dbReference>
<evidence type="ECO:0000256" key="2">
    <source>
        <dbReference type="RuleBase" id="RU003616"/>
    </source>
</evidence>
<accession>A0A918LBV4</accession>
<evidence type="ECO:0000259" key="3">
    <source>
        <dbReference type="PROSITE" id="PS01031"/>
    </source>
</evidence>
<dbReference type="Proteomes" id="UP000660680">
    <property type="component" value="Unassembled WGS sequence"/>
</dbReference>
<evidence type="ECO:0000313" key="5">
    <source>
        <dbReference type="Proteomes" id="UP000660680"/>
    </source>
</evidence>
<dbReference type="AlphaFoldDB" id="A0A918LBV4"/>
<comment type="caution">
    <text evidence="4">The sequence shown here is derived from an EMBL/GenBank/DDBJ whole genome shotgun (WGS) entry which is preliminary data.</text>
</comment>